<proteinExistence type="predicted"/>
<comment type="caution">
    <text evidence="2">The sequence shown here is derived from an EMBL/GenBank/DDBJ whole genome shotgun (WGS) entry which is preliminary data.</text>
</comment>
<feature type="compositionally biased region" description="Polar residues" evidence="1">
    <location>
        <begin position="801"/>
        <end position="811"/>
    </location>
</feature>
<dbReference type="OrthoDB" id="10618222at2759"/>
<keyword evidence="3" id="KW-1185">Reference proteome</keyword>
<feature type="compositionally biased region" description="Basic and acidic residues" evidence="1">
    <location>
        <begin position="812"/>
        <end position="821"/>
    </location>
</feature>
<evidence type="ECO:0000313" key="3">
    <source>
        <dbReference type="Proteomes" id="UP000663879"/>
    </source>
</evidence>
<dbReference type="Proteomes" id="UP000663879">
    <property type="component" value="Unassembled WGS sequence"/>
</dbReference>
<gene>
    <name evidence="2" type="ORF">OXX778_LOCUS12883</name>
</gene>
<feature type="compositionally biased region" description="Polar residues" evidence="1">
    <location>
        <begin position="834"/>
        <end position="845"/>
    </location>
</feature>
<feature type="region of interest" description="Disordered" evidence="1">
    <location>
        <begin position="777"/>
        <end position="847"/>
    </location>
</feature>
<protein>
    <submittedName>
        <fullName evidence="2">Uncharacterized protein</fullName>
    </submittedName>
</protein>
<evidence type="ECO:0000313" key="2">
    <source>
        <dbReference type="EMBL" id="CAF0930579.1"/>
    </source>
</evidence>
<sequence length="1398" mass="162343">MSKRKEKDPLSNEANSKKSKTDVNSSAKRKRGVASKESSPTEPTNIEFFKDILTKLDSIELNTSNLSEIITSILKRNGITNRQDETLISIFRKIIHKNEFDCEMFLSMLDQFDKDFLIKHKNLCELLLSSLFMIDNDNKQEKSSTPPSTSATFKSKYLKIFKYHPGNFNDLIKHSFNLIHLSNFSKQSQVYIKIFKIFFSVDFRNEKLIKDKFTFIKAEKALLEKLVDRLKLDPTGLISSEIFKALKTLLNDLSVRSLNNNFLIKIYLSLINEMNDRISHSMTEEILKIFEKSFEFEKISKSSKWINDCLLNPINTRRYIDLFNYNILLQFIPQDKLITNILDFCMLILNKYGVEINQYFQKTSTLQESFTLLASKILQDIFRKSKSSREQIINSLLNRCFTESNRSVFITQLEILLNSDDASRIFYSTTNQEEKSNLCKIAISKLIGQSSTKTRAWNHIFLIDKSNDALRLLKVFRKMFYTQNNSSTTDNLDNLVTFLRSYSNNNSLEIRKIALLGLANIVVELNRDHFRFNSLDIKVAHESCIERNSNISLHIIEHLKNQLVSFENDVFLKSKLYQILISTLETVRSKSSNVNTSESKLFNAVGCLYKTQMDKYIIRTTNSDYAYFNLNKCIIAYDFKLIEPIDVLFHCADIYSTNSLKFVGSGNLAYKTLSSLQFQITQLKKIYIEKDSKFLFDIYKNQLMDKVKAQISPATCMKIIHQLELGFIDVLVEHSINNENFGDLLKILEKYESTSNLISIEIENLMSSIHKPQVEIETGKKRKLETPQLTGLKKPKKNNVKRTASQNNINESSDKENEPASKTRTTRMPRETLQDLSNKTPSVSTKAPIAPKTGISVIQNLSFANIQFEHVHRISSNCCVKMVQIYLGTNDNDLFKPNGSKLSQTVLTSLINLITNETFIEFLIKVTEKKLKLLSNMDLNSEQLYEPQSITDEQIFKFISCLWLPLCQRINGNLTSKKTVYKANIPQRFGVQFLNKSFRFIQCMQLIWSICSKRFQSMKKDLIVNERKYYTSMSFDSYFDPEDDSKLTEYSWEFLRNCSRTLKYHLNPSPATQAITIKCSTALLTLISDITRDINLKQENYKQLMQFLFDLADHRISNDQDFGICVVKFMGFLSEFSGSPVIFVKYLSMDYSNTRYLDHSDDSEDEREPIEETARQFEIFKNQTSFLKYQQLINEQIISMFDKYKMCMNNLDLFNHDSLIENLNSQINRIVLAISYILKSVFDTDTTRVNFDLMIQFYNFLTFYIQSDLILSLTFDGLVLIKALIDNISIYLQSILSNELNRINEFILTNEEQKEETASSSQIINIIKYKENMELLIGSIDRFEQELIRLNDTIDVELNLMENYKNFVSDLKLNVKTRSTRFVSALEIDQILNPTGVY</sequence>
<feature type="region of interest" description="Disordered" evidence="1">
    <location>
        <begin position="1"/>
        <end position="42"/>
    </location>
</feature>
<dbReference type="EMBL" id="CAJNOC010002397">
    <property type="protein sequence ID" value="CAF0930579.1"/>
    <property type="molecule type" value="Genomic_DNA"/>
</dbReference>
<reference evidence="2" key="1">
    <citation type="submission" date="2021-02" db="EMBL/GenBank/DDBJ databases">
        <authorList>
            <person name="Nowell W R."/>
        </authorList>
    </citation>
    <scope>NUCLEOTIDE SEQUENCE</scope>
    <source>
        <strain evidence="2">Ploen Becks lab</strain>
    </source>
</reference>
<evidence type="ECO:0000256" key="1">
    <source>
        <dbReference type="SAM" id="MobiDB-lite"/>
    </source>
</evidence>
<name>A0A814BKH3_9BILA</name>
<organism evidence="2 3">
    <name type="scientific">Brachionus calyciflorus</name>
    <dbReference type="NCBI Taxonomy" id="104777"/>
    <lineage>
        <taxon>Eukaryota</taxon>
        <taxon>Metazoa</taxon>
        <taxon>Spiralia</taxon>
        <taxon>Gnathifera</taxon>
        <taxon>Rotifera</taxon>
        <taxon>Eurotatoria</taxon>
        <taxon>Monogononta</taxon>
        <taxon>Pseudotrocha</taxon>
        <taxon>Ploima</taxon>
        <taxon>Brachionidae</taxon>
        <taxon>Brachionus</taxon>
    </lineage>
</organism>
<feature type="compositionally biased region" description="Basic and acidic residues" evidence="1">
    <location>
        <begin position="1"/>
        <end position="21"/>
    </location>
</feature>
<accession>A0A814BKH3</accession>